<evidence type="ECO:0000256" key="1">
    <source>
        <dbReference type="SAM" id="MobiDB-lite"/>
    </source>
</evidence>
<protein>
    <submittedName>
        <fullName evidence="2">Uncharacterized protein</fullName>
    </submittedName>
</protein>
<dbReference type="Proteomes" id="UP001151760">
    <property type="component" value="Unassembled WGS sequence"/>
</dbReference>
<accession>A0ABQ5AY63</accession>
<feature type="region of interest" description="Disordered" evidence="1">
    <location>
        <begin position="1"/>
        <end position="21"/>
    </location>
</feature>
<sequence>MMFSVASHKEEGSSSTPTPPIPIFDLPEEIVETIGDLTFEKRAKLCYKMFLTILLKNHGLCIKGLRPGSFLPPKAVNDDGSVMYHTPYYFIHDWYKWLYDNFDHYEVETSDDDDDARSLWSSDDDEHFDPFEDYPTHLDAHWSP</sequence>
<reference evidence="2" key="2">
    <citation type="submission" date="2022-01" db="EMBL/GenBank/DDBJ databases">
        <authorList>
            <person name="Yamashiro T."/>
            <person name="Shiraishi A."/>
            <person name="Satake H."/>
            <person name="Nakayama K."/>
        </authorList>
    </citation>
    <scope>NUCLEOTIDE SEQUENCE</scope>
</reference>
<dbReference type="EMBL" id="BQNB010012637">
    <property type="protein sequence ID" value="GJT06076.1"/>
    <property type="molecule type" value="Genomic_DNA"/>
</dbReference>
<name>A0ABQ5AY63_9ASTR</name>
<evidence type="ECO:0000313" key="2">
    <source>
        <dbReference type="EMBL" id="GJT06076.1"/>
    </source>
</evidence>
<proteinExistence type="predicted"/>
<keyword evidence="3" id="KW-1185">Reference proteome</keyword>
<reference evidence="2" key="1">
    <citation type="journal article" date="2022" name="Int. J. Mol. Sci.">
        <title>Draft Genome of Tanacetum Coccineum: Genomic Comparison of Closely Related Tanacetum-Family Plants.</title>
        <authorList>
            <person name="Yamashiro T."/>
            <person name="Shiraishi A."/>
            <person name="Nakayama K."/>
            <person name="Satake H."/>
        </authorList>
    </citation>
    <scope>NUCLEOTIDE SEQUENCE</scope>
</reference>
<organism evidence="2 3">
    <name type="scientific">Tanacetum coccineum</name>
    <dbReference type="NCBI Taxonomy" id="301880"/>
    <lineage>
        <taxon>Eukaryota</taxon>
        <taxon>Viridiplantae</taxon>
        <taxon>Streptophyta</taxon>
        <taxon>Embryophyta</taxon>
        <taxon>Tracheophyta</taxon>
        <taxon>Spermatophyta</taxon>
        <taxon>Magnoliopsida</taxon>
        <taxon>eudicotyledons</taxon>
        <taxon>Gunneridae</taxon>
        <taxon>Pentapetalae</taxon>
        <taxon>asterids</taxon>
        <taxon>campanulids</taxon>
        <taxon>Asterales</taxon>
        <taxon>Asteraceae</taxon>
        <taxon>Asteroideae</taxon>
        <taxon>Anthemideae</taxon>
        <taxon>Anthemidinae</taxon>
        <taxon>Tanacetum</taxon>
    </lineage>
</organism>
<evidence type="ECO:0000313" key="3">
    <source>
        <dbReference type="Proteomes" id="UP001151760"/>
    </source>
</evidence>
<gene>
    <name evidence="2" type="ORF">Tco_0840538</name>
</gene>
<comment type="caution">
    <text evidence="2">The sequence shown here is derived from an EMBL/GenBank/DDBJ whole genome shotgun (WGS) entry which is preliminary data.</text>
</comment>